<reference evidence="6" key="2">
    <citation type="journal article" date="2022" name="Proc. Natl. Acad. Sci. U.S.A.">
        <title>Diploid-dominant life cycles characterize the early evolution of Fungi.</title>
        <authorList>
            <person name="Amses K.R."/>
            <person name="Simmons D.R."/>
            <person name="Longcore J.E."/>
            <person name="Mondo S.J."/>
            <person name="Seto K."/>
            <person name="Jeronimo G.H."/>
            <person name="Bonds A.E."/>
            <person name="Quandt C.A."/>
            <person name="Davis W.J."/>
            <person name="Chang Y."/>
            <person name="Federici B.A."/>
            <person name="Kuo A."/>
            <person name="LaButti K."/>
            <person name="Pangilinan J."/>
            <person name="Andreopoulos W."/>
            <person name="Tritt A."/>
            <person name="Riley R."/>
            <person name="Hundley H."/>
            <person name="Johnson J."/>
            <person name="Lipzen A."/>
            <person name="Barry K."/>
            <person name="Lang B.F."/>
            <person name="Cuomo C.A."/>
            <person name="Buchler N.E."/>
            <person name="Grigoriev I.V."/>
            <person name="Spatafora J.W."/>
            <person name="Stajich J.E."/>
            <person name="James T.Y."/>
        </authorList>
    </citation>
    <scope>NUCLEOTIDE SEQUENCE</scope>
    <source>
        <strain evidence="6">AG</strain>
    </source>
</reference>
<dbReference type="InterPro" id="IPR051625">
    <property type="entry name" value="Signaling_Regulatory_Domain"/>
</dbReference>
<dbReference type="InterPro" id="IPR009091">
    <property type="entry name" value="RCC1/BLIP-II"/>
</dbReference>
<dbReference type="Proteomes" id="UP001206595">
    <property type="component" value="Unassembled WGS sequence"/>
</dbReference>
<feature type="repeat" description="ANK" evidence="2">
    <location>
        <begin position="93"/>
        <end position="126"/>
    </location>
</feature>
<feature type="compositionally biased region" description="Polar residues" evidence="4">
    <location>
        <begin position="485"/>
        <end position="498"/>
    </location>
</feature>
<accession>A0AAD5ECT7</accession>
<dbReference type="PRINTS" id="PR00633">
    <property type="entry name" value="RCCNDNSATION"/>
</dbReference>
<organism evidence="6 7">
    <name type="scientific">Umbelopsis ramanniana AG</name>
    <dbReference type="NCBI Taxonomy" id="1314678"/>
    <lineage>
        <taxon>Eukaryota</taxon>
        <taxon>Fungi</taxon>
        <taxon>Fungi incertae sedis</taxon>
        <taxon>Mucoromycota</taxon>
        <taxon>Mucoromycotina</taxon>
        <taxon>Umbelopsidomycetes</taxon>
        <taxon>Umbelopsidales</taxon>
        <taxon>Umbelopsidaceae</taxon>
        <taxon>Umbelopsis</taxon>
    </lineage>
</organism>
<dbReference type="PROSITE" id="PS50088">
    <property type="entry name" value="ANK_REPEAT"/>
    <property type="match status" value="2"/>
</dbReference>
<name>A0AAD5ECT7_UMBRA</name>
<dbReference type="Pfam" id="PF13540">
    <property type="entry name" value="RCC1_2"/>
    <property type="match status" value="1"/>
</dbReference>
<dbReference type="PROSITE" id="PS50012">
    <property type="entry name" value="RCC1_3"/>
    <property type="match status" value="3"/>
</dbReference>
<dbReference type="InterPro" id="IPR002110">
    <property type="entry name" value="Ankyrin_rpt"/>
</dbReference>
<evidence type="ECO:0000256" key="3">
    <source>
        <dbReference type="PROSITE-ProRule" id="PRU00235"/>
    </source>
</evidence>
<dbReference type="PROSITE" id="PS50297">
    <property type="entry name" value="ANK_REP_REGION"/>
    <property type="match status" value="2"/>
</dbReference>
<gene>
    <name evidence="6" type="ORF">K450DRAFT_197665</name>
</gene>
<dbReference type="PANTHER" id="PTHR22872">
    <property type="entry name" value="BTK-BINDING PROTEIN-RELATED"/>
    <property type="match status" value="1"/>
</dbReference>
<keyword evidence="1" id="KW-0677">Repeat</keyword>
<feature type="repeat" description="RCC1" evidence="3">
    <location>
        <begin position="357"/>
        <end position="411"/>
    </location>
</feature>
<evidence type="ECO:0000313" key="7">
    <source>
        <dbReference type="Proteomes" id="UP001206595"/>
    </source>
</evidence>
<dbReference type="EMBL" id="MU620905">
    <property type="protein sequence ID" value="KAI8581556.1"/>
    <property type="molecule type" value="Genomic_DNA"/>
</dbReference>
<dbReference type="InterPro" id="IPR000210">
    <property type="entry name" value="BTB/POZ_dom"/>
</dbReference>
<feature type="region of interest" description="Disordered" evidence="4">
    <location>
        <begin position="1203"/>
        <end position="1230"/>
    </location>
</feature>
<dbReference type="SMART" id="SM00225">
    <property type="entry name" value="BTB"/>
    <property type="match status" value="2"/>
</dbReference>
<feature type="region of interest" description="Disordered" evidence="4">
    <location>
        <begin position="26"/>
        <end position="46"/>
    </location>
</feature>
<evidence type="ECO:0000259" key="5">
    <source>
        <dbReference type="PROSITE" id="PS50097"/>
    </source>
</evidence>
<dbReference type="Gene3D" id="2.130.10.30">
    <property type="entry name" value="Regulator of chromosome condensation 1/beta-lactamase-inhibitor protein II"/>
    <property type="match status" value="1"/>
</dbReference>
<comment type="caution">
    <text evidence="6">The sequence shown here is derived from an EMBL/GenBank/DDBJ whole genome shotgun (WGS) entry which is preliminary data.</text>
</comment>
<dbReference type="Gene3D" id="3.30.710.10">
    <property type="entry name" value="Potassium Channel Kv1.1, Chain A"/>
    <property type="match status" value="2"/>
</dbReference>
<dbReference type="InterPro" id="IPR000408">
    <property type="entry name" value="Reg_chr_condens"/>
</dbReference>
<feature type="compositionally biased region" description="Polar residues" evidence="4">
    <location>
        <begin position="28"/>
        <end position="39"/>
    </location>
</feature>
<dbReference type="InterPro" id="IPR036770">
    <property type="entry name" value="Ankyrin_rpt-contain_sf"/>
</dbReference>
<dbReference type="SUPFAM" id="SSF48403">
    <property type="entry name" value="Ankyrin repeat"/>
    <property type="match status" value="1"/>
</dbReference>
<dbReference type="PROSITE" id="PS50097">
    <property type="entry name" value="BTB"/>
    <property type="match status" value="2"/>
</dbReference>
<dbReference type="Gene3D" id="1.25.40.20">
    <property type="entry name" value="Ankyrin repeat-containing domain"/>
    <property type="match status" value="1"/>
</dbReference>
<feature type="repeat" description="RCC1" evidence="3">
    <location>
        <begin position="298"/>
        <end position="357"/>
    </location>
</feature>
<reference evidence="6" key="1">
    <citation type="submission" date="2021-06" db="EMBL/GenBank/DDBJ databases">
        <authorList>
            <consortium name="DOE Joint Genome Institute"/>
            <person name="Mondo S.J."/>
            <person name="Amses K.R."/>
            <person name="Simmons D.R."/>
            <person name="Longcore J.E."/>
            <person name="Seto K."/>
            <person name="Alves G.H."/>
            <person name="Bonds A.E."/>
            <person name="Quandt C.A."/>
            <person name="Davis W.J."/>
            <person name="Chang Y."/>
            <person name="Letcher P.M."/>
            <person name="Powell M.J."/>
            <person name="Kuo A."/>
            <person name="Labutti K."/>
            <person name="Pangilinan J."/>
            <person name="Andreopoulos W."/>
            <person name="Tritt A."/>
            <person name="Riley R."/>
            <person name="Hundley H."/>
            <person name="Johnson J."/>
            <person name="Lipzen A."/>
            <person name="Barry K."/>
            <person name="Berbee M.L."/>
            <person name="Buchler N.E."/>
            <person name="Grigoriev I.V."/>
            <person name="Spatafora J.W."/>
            <person name="Stajich J.E."/>
            <person name="James T.Y."/>
        </authorList>
    </citation>
    <scope>NUCLEOTIDE SEQUENCE</scope>
    <source>
        <strain evidence="6">AG</strain>
    </source>
</reference>
<dbReference type="Pfam" id="PF00651">
    <property type="entry name" value="BTB"/>
    <property type="match status" value="2"/>
</dbReference>
<dbReference type="Pfam" id="PF12796">
    <property type="entry name" value="Ank_2"/>
    <property type="match status" value="1"/>
</dbReference>
<keyword evidence="7" id="KW-1185">Reference proteome</keyword>
<feature type="repeat" description="RCC1" evidence="3">
    <location>
        <begin position="182"/>
        <end position="245"/>
    </location>
</feature>
<evidence type="ECO:0000256" key="2">
    <source>
        <dbReference type="PROSITE-ProRule" id="PRU00023"/>
    </source>
</evidence>
<dbReference type="Pfam" id="PF00415">
    <property type="entry name" value="RCC1"/>
    <property type="match status" value="1"/>
</dbReference>
<feature type="repeat" description="ANK" evidence="2">
    <location>
        <begin position="58"/>
        <end position="80"/>
    </location>
</feature>
<feature type="compositionally biased region" description="Polar residues" evidence="4">
    <location>
        <begin position="1213"/>
        <end position="1226"/>
    </location>
</feature>
<feature type="region of interest" description="Disordered" evidence="4">
    <location>
        <begin position="1344"/>
        <end position="1363"/>
    </location>
</feature>
<dbReference type="InterPro" id="IPR011333">
    <property type="entry name" value="SKP1/BTB/POZ_sf"/>
</dbReference>
<dbReference type="CDD" id="cd18186">
    <property type="entry name" value="BTB_POZ_ZBTB_KLHL-like"/>
    <property type="match status" value="1"/>
</dbReference>
<sequence>MSSIFKAVYENNVESIKQFIRDADRTAPSLSRDSQNGAQGSRRKQIGSMTNINKRSILGRTALHLAAHWNRVEIVQLLVDCIHVNVNLRDRESGWTALHRALYAGHIESALIILAREDTDLSVKDFEGNTALDLYNSTIDDTNPSARVILPDMTHKSDGDLYSFSKSGILDSDEPNGLAGGTEVFTWGYNTNYVLGQRDSDNRSRPDRVHLNLVSQQLPQVLKRPEYVITSVTMSKFHSAIITSEPDQNLLICGFGGARLGLGNEDTQFLFKPVASIHGHVAIVALGRDHTIVVTSTGETYSFGNNLNGQLGYETEKLREQRVPQFTPRKIVAPSIKKERIIGAAASSVHSAVYTDTDLYTFGLNQGQLGYYATSGECDQVLPRKVSFLPSGARIIQAACIDTATMVLTSSHDVFILFGHGHQKVIFPMQRFPPDFISYTAAPNYITRIMAGGDDFMGAMSNMGDLFIWSLPSKKGPTSGKKPRTSSLTPTAEPQRSRSPILPRRIWALRKSHLTLSDASIGQDGSVIVCTTSGHVFVGTPRKIPKKNKNLVEKKLYKFIKIPYMQRCIMVAASPSGAYAALRAERLLKKVPVPESTLANDLVMSLPHVKNAYHLQQARDAEALAKKVLQEVRSKVPFLTETEQIDEDQEASNAFISPSLEWNKYSKMTDTDYTIDAVMRVGDVCYYCHQILLAARSTVLREILSSEKFSTKEKIELHHRSGRIVTMKLVNGFNHHELLEITISDIRMETIWFFLDFIYSDRYDHPMNAFYGKAQHYTGSLKVITELQTHIKPETLQRELLVLSEVFQLSTLQNSIASSFNSQPRQSLAFQIGNVHTDEKSFSFLCDVNLQLEDGELLCHELVLRQRSPFFAALFSPASVWTYSRRQDSRTLIPVDMKNISEKTMKVVLSYVYCDNRITLFHDIQESPEVIFDLISKVLEAADELMLDDLKVVCESALLHLVTPRNILKALEISDDYRAEHVKQACIDFLAHNMDFYLETGSLIDLKASLICDIQRDVHKLQSNKAFLSRRELDTNWNEDGHADDPELNAKVQMDYSEESIWPACEETYCTIYPEKSTSSGTVNLDSGVDDDLMFQQDEDIIKQPESNVPSTLGRSTKLTDVLYDTPDNEYDNSHFPALGNSFEGRSMTKAASIPVPKRGWSIQMQDSSPKKNIREMLERQEESPSAINKLSPTRPFIIPKKLSQKERRKLQQQEAAISAESTNAPKSVWGKPIQPGQAVTMTPSPPVGIPLSTPPTPKSRKVSIADIMDEEKAQKNKGKQLAKGLFEDLDSKKFFVSREAAEQSIKATESIDPRESTSSTLANPPIRIASSTYKPTLISKRKTTKDLDHGQGSSGATQESVNSFADIQSQQLKEKMIRGQKFKKSLIRIQQEEQAIAALMEFYTQTVEIGTGEWFRITRTESQ</sequence>
<evidence type="ECO:0000256" key="1">
    <source>
        <dbReference type="ARBA" id="ARBA00022737"/>
    </source>
</evidence>
<evidence type="ECO:0000313" key="6">
    <source>
        <dbReference type="EMBL" id="KAI8581556.1"/>
    </source>
</evidence>
<keyword evidence="2" id="KW-0040">ANK repeat</keyword>
<dbReference type="PANTHER" id="PTHR22872:SF2">
    <property type="entry name" value="INHIBITOR OF BRUTON TYROSINE KINASE"/>
    <property type="match status" value="1"/>
</dbReference>
<dbReference type="RefSeq" id="XP_051446560.1">
    <property type="nucleotide sequence ID" value="XM_051584553.1"/>
</dbReference>
<proteinExistence type="predicted"/>
<dbReference type="GeneID" id="75909903"/>
<feature type="domain" description="BTB" evidence="5">
    <location>
        <begin position="675"/>
        <end position="767"/>
    </location>
</feature>
<dbReference type="SUPFAM" id="SSF54695">
    <property type="entry name" value="POZ domain"/>
    <property type="match status" value="2"/>
</dbReference>
<protein>
    <recommendedName>
        <fullName evidence="5">BTB domain-containing protein</fullName>
    </recommendedName>
</protein>
<dbReference type="SMART" id="SM00248">
    <property type="entry name" value="ANK"/>
    <property type="match status" value="2"/>
</dbReference>
<feature type="region of interest" description="Disordered" evidence="4">
    <location>
        <begin position="474"/>
        <end position="498"/>
    </location>
</feature>
<evidence type="ECO:0000256" key="4">
    <source>
        <dbReference type="SAM" id="MobiDB-lite"/>
    </source>
</evidence>
<dbReference type="SUPFAM" id="SSF50985">
    <property type="entry name" value="RCC1/BLIP-II"/>
    <property type="match status" value="1"/>
</dbReference>
<feature type="domain" description="BTB" evidence="5">
    <location>
        <begin position="846"/>
        <end position="913"/>
    </location>
</feature>